<dbReference type="PANTHER" id="PTHR12732">
    <property type="entry name" value="UNCHARACTERIZED PROTEASOME COMPONENT REGION PCI-CONTAINING"/>
    <property type="match status" value="1"/>
</dbReference>
<dbReference type="GO" id="GO:0070390">
    <property type="term" value="C:transcription export complex 2"/>
    <property type="evidence" value="ECO:0007669"/>
    <property type="project" value="TreeGrafter"/>
</dbReference>
<dbReference type="PROSITE" id="PS50250">
    <property type="entry name" value="PCI"/>
    <property type="match status" value="1"/>
</dbReference>
<comment type="subunit">
    <text evidence="7">Component of the nuclear pore complex (NPC)-associated TREX-2 complex (transcription and export complex 2), composed of at least GANP, 2 copies of ENY2, PCID2, SEM1/DSS1, and either centrin CETN2 or centrin CETN3. The TREX-2 complex also associates with ALYREF/ALY and with the nucleoporin NUP153. Interacts with BRCA2. Interacts with SRCAP chromatin remodeling complex component ZNHIT1; the interaction results in inhibition of SRCAP complex activity, preventing the deposition of histone variant H2AZ1/H2A.Z to lymphoid fate regulator genes and restricting lymphoid lineage commitment.</text>
</comment>
<dbReference type="EMBL" id="CM001292">
    <property type="protein sequence ID" value="EHH58720.1"/>
    <property type="molecule type" value="Genomic_DNA"/>
</dbReference>
<keyword evidence="2" id="KW-0509">mRNA transport</keyword>
<evidence type="ECO:0000256" key="2">
    <source>
        <dbReference type="ARBA" id="ARBA00023132"/>
    </source>
</evidence>
<dbReference type="AlphaFoldDB" id="G7PVR9"/>
<dbReference type="GO" id="GO:0000973">
    <property type="term" value="P:post-transcriptional tethering of RNA polymerase II gene DNA at nuclear periphery"/>
    <property type="evidence" value="ECO:0007669"/>
    <property type="project" value="TreeGrafter"/>
</dbReference>
<dbReference type="SMART" id="SM00753">
    <property type="entry name" value="PAM"/>
    <property type="match status" value="1"/>
</dbReference>
<evidence type="ECO:0000256" key="5">
    <source>
        <dbReference type="ARBA" id="ARBA00033214"/>
    </source>
</evidence>
<keyword evidence="2" id="KW-0813">Transport</keyword>
<dbReference type="InterPro" id="IPR045114">
    <property type="entry name" value="Csn12-like"/>
</dbReference>
<dbReference type="InterPro" id="IPR036388">
    <property type="entry name" value="WH-like_DNA-bd_sf"/>
</dbReference>
<dbReference type="GO" id="GO:0005643">
    <property type="term" value="C:nuclear pore"/>
    <property type="evidence" value="ECO:0007669"/>
    <property type="project" value="UniProtKB-SubCell"/>
</dbReference>
<evidence type="ECO:0000256" key="6">
    <source>
        <dbReference type="ARBA" id="ARBA00057181"/>
    </source>
</evidence>
<dbReference type="Proteomes" id="UP000009130">
    <property type="component" value="Chromosome 17"/>
</dbReference>
<protein>
    <recommendedName>
        <fullName evidence="4">PCI domain-containing protein 2</fullName>
    </recommendedName>
    <alternativeName>
        <fullName evidence="5">CSN12-like protein</fullName>
    </alternativeName>
</protein>
<reference evidence="9" key="1">
    <citation type="journal article" date="2011" name="Nat. Biotechnol.">
        <title>Genome sequencing and comparison of two nonhuman primate animal models, the cynomolgus and Chinese rhesus macaques.</title>
        <authorList>
            <person name="Yan G."/>
            <person name="Zhang G."/>
            <person name="Fang X."/>
            <person name="Zhang Y."/>
            <person name="Li C."/>
            <person name="Ling F."/>
            <person name="Cooper D.N."/>
            <person name="Li Q."/>
            <person name="Li Y."/>
            <person name="van Gool A.J."/>
            <person name="Du H."/>
            <person name="Chen J."/>
            <person name="Chen R."/>
            <person name="Zhang P."/>
            <person name="Huang Z."/>
            <person name="Thompson J.R."/>
            <person name="Meng Y."/>
            <person name="Bai Y."/>
            <person name="Wang J."/>
            <person name="Zhuo M."/>
            <person name="Wang T."/>
            <person name="Huang Y."/>
            <person name="Wei L."/>
            <person name="Li J."/>
            <person name="Wang Z."/>
            <person name="Hu H."/>
            <person name="Yang P."/>
            <person name="Le L."/>
            <person name="Stenson P.D."/>
            <person name="Li B."/>
            <person name="Liu X."/>
            <person name="Ball E.V."/>
            <person name="An N."/>
            <person name="Huang Q."/>
            <person name="Zhang Y."/>
            <person name="Fan W."/>
            <person name="Zhang X."/>
            <person name="Li Y."/>
            <person name="Wang W."/>
            <person name="Katze M.G."/>
            <person name="Su B."/>
            <person name="Nielsen R."/>
            <person name="Yang H."/>
            <person name="Wang J."/>
            <person name="Wang X."/>
            <person name="Wang J."/>
        </authorList>
    </citation>
    <scope>NUCLEOTIDE SEQUENCE [LARGE SCALE GENOMIC DNA]</scope>
    <source>
        <strain evidence="9">CE-4</strain>
    </source>
</reference>
<feature type="domain" description="PCI" evidence="8">
    <location>
        <begin position="251"/>
        <end position="432"/>
    </location>
</feature>
<comment type="function">
    <text evidence="6">Required for B-cell survival through the regulation of the expression of cell-cycle checkpoint MAD2L1 protein during B cell differentiation. As a component of the TREX-2 complex, involved in the export of mRNAs to the cytoplasm through the nuclear pores. Binds and stabilizes BRCA2 and is thus involved in the control of R-loop-associated DNA damage and transcription-associated genomic instability. Blocks the activity of the SRCAP chromatin remodeling complex by interacting with SRCAP complex member ZNHIT1 and inhibiting its interaction with the complex. This prevents the deposition of histone variant H2AZ1/H2A.Z at the nucleosomes of key lymphoid fate regulator genes which suppresses their expression and restricts lymphoid lineage commitment.</text>
</comment>
<dbReference type="FunFam" id="1.10.10.10:FF:000146">
    <property type="entry name" value="PCI domain-containing protein 2 homolog"/>
    <property type="match status" value="1"/>
</dbReference>
<proteinExistence type="inferred from homology"/>
<evidence type="ECO:0000256" key="1">
    <source>
        <dbReference type="ARBA" id="ARBA00004567"/>
    </source>
</evidence>
<dbReference type="GO" id="GO:0003723">
    <property type="term" value="F:RNA binding"/>
    <property type="evidence" value="ECO:0007669"/>
    <property type="project" value="InterPro"/>
</dbReference>
<gene>
    <name evidence="9" type="ORF">EGM_08640</name>
</gene>
<feature type="non-terminal residue" evidence="9">
    <location>
        <position position="1"/>
    </location>
</feature>
<dbReference type="PANTHER" id="PTHR12732:SF0">
    <property type="entry name" value="PCI DOMAIN-CONTAINING PROTEIN 2"/>
    <property type="match status" value="1"/>
</dbReference>
<dbReference type="GO" id="GO:0003690">
    <property type="term" value="F:double-stranded DNA binding"/>
    <property type="evidence" value="ECO:0007669"/>
    <property type="project" value="InterPro"/>
</dbReference>
<keyword evidence="2" id="KW-0811">Translocation</keyword>
<dbReference type="Pfam" id="PF01399">
    <property type="entry name" value="PCI"/>
    <property type="match status" value="1"/>
</dbReference>
<keyword evidence="2" id="KW-0653">Protein transport</keyword>
<accession>G7PVR9</accession>
<evidence type="ECO:0000256" key="4">
    <source>
        <dbReference type="ARBA" id="ARBA00026186"/>
    </source>
</evidence>
<evidence type="ECO:0000256" key="3">
    <source>
        <dbReference type="ARBA" id="ARBA00025771"/>
    </source>
</evidence>
<evidence type="ECO:0000256" key="7">
    <source>
        <dbReference type="ARBA" id="ARBA00064345"/>
    </source>
</evidence>
<comment type="similarity">
    <text evidence="3">Belongs to the CSN12 family.</text>
</comment>
<organism>
    <name type="scientific">Macaca fascicularis</name>
    <name type="common">Crab-eating macaque</name>
    <name type="synonym">Cynomolgus monkey</name>
    <dbReference type="NCBI Taxonomy" id="9541"/>
    <lineage>
        <taxon>Eukaryota</taxon>
        <taxon>Metazoa</taxon>
        <taxon>Chordata</taxon>
        <taxon>Craniata</taxon>
        <taxon>Vertebrata</taxon>
        <taxon>Euteleostomi</taxon>
        <taxon>Mammalia</taxon>
        <taxon>Eutheria</taxon>
        <taxon>Euarchontoglires</taxon>
        <taxon>Primates</taxon>
        <taxon>Haplorrhini</taxon>
        <taxon>Catarrhini</taxon>
        <taxon>Cercopithecidae</taxon>
        <taxon>Cercopithecinae</taxon>
        <taxon>Macaca</taxon>
    </lineage>
</organism>
<dbReference type="Gene3D" id="1.10.10.10">
    <property type="entry name" value="Winged helix-like DNA-binding domain superfamily/Winged helix DNA-binding domain"/>
    <property type="match status" value="1"/>
</dbReference>
<comment type="subcellular location">
    <subcellularLocation>
        <location evidence="1">Nucleus</location>
        <location evidence="1">Nuclear pore complex</location>
    </subcellularLocation>
</comment>
<evidence type="ECO:0000313" key="9">
    <source>
        <dbReference type="EMBL" id="EHH58720.1"/>
    </source>
</evidence>
<dbReference type="eggNOG" id="KOG2688">
    <property type="taxonomic scope" value="Eukaryota"/>
</dbReference>
<keyword evidence="2" id="KW-0906">Nuclear pore complex</keyword>
<dbReference type="InterPro" id="IPR000717">
    <property type="entry name" value="PCI_dom"/>
</dbReference>
<keyword evidence="2" id="KW-0539">Nucleus</keyword>
<name>G7PVR9_MACFA</name>
<dbReference type="GO" id="GO:0006368">
    <property type="term" value="P:transcription elongation by RNA polymerase II"/>
    <property type="evidence" value="ECO:0007669"/>
    <property type="project" value="TreeGrafter"/>
</dbReference>
<dbReference type="GO" id="GO:0016973">
    <property type="term" value="P:poly(A)+ mRNA export from nucleus"/>
    <property type="evidence" value="ECO:0007669"/>
    <property type="project" value="TreeGrafter"/>
</dbReference>
<sequence length="440" mass="50680">YEAIDTRDGASCAELVSFKHPHVANPRLQMASPEEKCQQVLEPPYDEMFAAHLRCTYAVGNHDFIEAYKCQTVIVQYPLSFMAAVRRRTHAVDYLGLETRKHWASCSLLQLERNDSVLEEKLFSALSLGTSFLRAFQAHKEENWALPVMYAVALDLRVFANNADQQLVKKGKSKVGDMLEKAAELLMSCFRVCASDTRAGIEDSKKWGMLFLVNQLFKIYFKINKLHLCKPLIRAIDSSNLKDDYSTAQRVTYKYYVGRKAMFDSDFKQAEEYLSFAFEHCHRSSQKNKRMILIYLLPVKMLLGHMPTVELLKKYHLMQFAEVTRAVSEGNLLLLHEALAKHEAFFIRCGIFLILEKLKIITYRNLFKKVYLLLKTHQLSLDAFLVALKFMQVEDVDIDEVQCILANLIYMGHIKGYISHQHQKLVVSKQNPFPPLSTVC</sequence>
<evidence type="ECO:0000259" key="8">
    <source>
        <dbReference type="PROSITE" id="PS50250"/>
    </source>
</evidence>